<evidence type="ECO:0000313" key="5">
    <source>
        <dbReference type="EMBL" id="MFD1812225.1"/>
    </source>
</evidence>
<comment type="cofactor">
    <cofactor evidence="1">
        <name>Zn(2+)</name>
        <dbReference type="ChEBI" id="CHEBI:29105"/>
    </cofactor>
</comment>
<gene>
    <name evidence="5" type="ORF">ACFSJG_08365</name>
</gene>
<keyword evidence="3" id="KW-0479">Metal-binding</keyword>
<dbReference type="EMBL" id="JBHUFB010000009">
    <property type="protein sequence ID" value="MFD1812225.1"/>
    <property type="molecule type" value="Genomic_DNA"/>
</dbReference>
<keyword evidence="4" id="KW-0862">Zinc</keyword>
<evidence type="ECO:0000256" key="2">
    <source>
        <dbReference type="ARBA" id="ARBA00022679"/>
    </source>
</evidence>
<organism evidence="5 6">
    <name type="scientific">Rhodococcus gannanensis</name>
    <dbReference type="NCBI Taxonomy" id="1960308"/>
    <lineage>
        <taxon>Bacteria</taxon>
        <taxon>Bacillati</taxon>
        <taxon>Actinomycetota</taxon>
        <taxon>Actinomycetes</taxon>
        <taxon>Mycobacteriales</taxon>
        <taxon>Nocardiaceae</taxon>
        <taxon>Rhodococcus</taxon>
    </lineage>
</organism>
<dbReference type="Gene3D" id="3.20.20.70">
    <property type="entry name" value="Aldolase class I"/>
    <property type="match status" value="1"/>
</dbReference>
<reference evidence="6" key="1">
    <citation type="journal article" date="2019" name="Int. J. Syst. Evol. Microbiol.">
        <title>The Global Catalogue of Microorganisms (GCM) 10K type strain sequencing project: providing services to taxonomists for standard genome sequencing and annotation.</title>
        <authorList>
            <consortium name="The Broad Institute Genomics Platform"/>
            <consortium name="The Broad Institute Genome Sequencing Center for Infectious Disease"/>
            <person name="Wu L."/>
            <person name="Ma J."/>
        </authorList>
    </citation>
    <scope>NUCLEOTIDE SEQUENCE [LARGE SCALE GENOMIC DNA]</scope>
    <source>
        <strain evidence="6">DT72</strain>
    </source>
</reference>
<dbReference type="PANTHER" id="PTHR37418">
    <property type="entry name" value="3-KETO-5-AMINOHEXANOATE CLEAVAGE ENZYME-RELATED"/>
    <property type="match status" value="1"/>
</dbReference>
<keyword evidence="6" id="KW-1185">Reference proteome</keyword>
<evidence type="ECO:0000256" key="4">
    <source>
        <dbReference type="ARBA" id="ARBA00022833"/>
    </source>
</evidence>
<dbReference type="Pfam" id="PF05853">
    <property type="entry name" value="BKACE"/>
    <property type="match status" value="1"/>
</dbReference>
<accession>A0ABW4P1A0</accession>
<dbReference type="PANTHER" id="PTHR37418:SF2">
    <property type="entry name" value="3-KETO-5-AMINOHEXANOATE CLEAVAGE ENZYME"/>
    <property type="match status" value="1"/>
</dbReference>
<sequence length="299" mass="32157">MNALRDRVIVTVAPTGGFLTRADHPYVPTQPEEIAADVARCHGAGASMAALHARRPDDQATCDAEIYRRINDLVRERCDIVVNNSTGGGVTGDMVRTREDGTRVVDWAARLDGLGGGADTCTLDAITAYISSPYGEILMDTPPSRAAELATAMRTRGIKPEWEAFGPSHLLQEIRTFTAGEPGPHLVNMVLGLDHTFQNALPYTPAILQQMVDVLPDDSVFSVSISGAEQIRGLTHALLLGGHVRVGIEDNPCLVPGEPTENVRFVEHIVEVIERLGLQPATADEARTILGLKGALDEQ</sequence>
<name>A0ABW4P1A0_9NOCA</name>
<evidence type="ECO:0000256" key="1">
    <source>
        <dbReference type="ARBA" id="ARBA00001947"/>
    </source>
</evidence>
<dbReference type="InterPro" id="IPR013785">
    <property type="entry name" value="Aldolase_TIM"/>
</dbReference>
<protein>
    <submittedName>
        <fullName evidence="5">3-keto-5-aminohexanoate cleavage protein</fullName>
    </submittedName>
</protein>
<dbReference type="RefSeq" id="WP_378484742.1">
    <property type="nucleotide sequence ID" value="NZ_JBHUFB010000009.1"/>
</dbReference>
<dbReference type="Proteomes" id="UP001597286">
    <property type="component" value="Unassembled WGS sequence"/>
</dbReference>
<comment type="caution">
    <text evidence="5">The sequence shown here is derived from an EMBL/GenBank/DDBJ whole genome shotgun (WGS) entry which is preliminary data.</text>
</comment>
<proteinExistence type="predicted"/>
<dbReference type="InterPro" id="IPR008567">
    <property type="entry name" value="BKACE"/>
</dbReference>
<evidence type="ECO:0000313" key="6">
    <source>
        <dbReference type="Proteomes" id="UP001597286"/>
    </source>
</evidence>
<evidence type="ECO:0000256" key="3">
    <source>
        <dbReference type="ARBA" id="ARBA00022723"/>
    </source>
</evidence>
<keyword evidence="2" id="KW-0808">Transferase</keyword>